<proteinExistence type="predicted"/>
<evidence type="ECO:0000313" key="1">
    <source>
        <dbReference type="EMBL" id="MBB3103738.1"/>
    </source>
</evidence>
<name>A0A839T3R7_AZOMA</name>
<dbReference type="EMBL" id="JACHXI010000009">
    <property type="protein sequence ID" value="MBB3103738.1"/>
    <property type="molecule type" value="Genomic_DNA"/>
</dbReference>
<comment type="caution">
    <text evidence="1">The sequence shown here is derived from an EMBL/GenBank/DDBJ whole genome shotgun (WGS) entry which is preliminary data.</text>
</comment>
<reference evidence="1 2" key="1">
    <citation type="submission" date="2020-08" db="EMBL/GenBank/DDBJ databases">
        <title>Genomic Encyclopedia of Type Strains, Phase III (KMG-III): the genomes of soil and plant-associated and newly described type strains.</title>
        <authorList>
            <person name="Whitman W."/>
        </authorList>
    </citation>
    <scope>NUCLEOTIDE SEQUENCE [LARGE SCALE GENOMIC DNA]</scope>
    <source>
        <strain evidence="1 2">CECT 4462</strain>
    </source>
</reference>
<dbReference type="AlphaFoldDB" id="A0A839T3R7"/>
<evidence type="ECO:0008006" key="3">
    <source>
        <dbReference type="Google" id="ProtNLM"/>
    </source>
</evidence>
<accession>A0A839T3R7</accession>
<protein>
    <recommendedName>
        <fullName evidence="3">Phosphoadenosine phosphosulfate reductase</fullName>
    </recommendedName>
</protein>
<keyword evidence="2" id="KW-1185">Reference proteome</keyword>
<evidence type="ECO:0000313" key="2">
    <source>
        <dbReference type="Proteomes" id="UP000549250"/>
    </source>
</evidence>
<gene>
    <name evidence="1" type="ORF">FHR87_002135</name>
</gene>
<sequence length="257" mass="28929">MPKENPRIQLWSSGGGVQSAAIAALIVSGRIAPPDMAIIVDTEREQSTTWEYMDQVIHPALAGVGVTLHRVQKSEFEKCDLYGGASGETLLMPVFTTYRGEIGKLSNYCSSYWKREVVKRWANSQGVKAVDNWLGISIDELQRVTKGRGGKWQNRYPLIEQRMNRGDCIALVKRMGWPPAPRSSCWSCPNHTQEEWRDIRDNKPDDWRQAVAMDQEIRKRDPHAFLHSDCAPLDQADLDDSNGVLFGHGCVSGHCFT</sequence>
<dbReference type="Gene3D" id="3.40.50.620">
    <property type="entry name" value="HUPs"/>
    <property type="match status" value="1"/>
</dbReference>
<dbReference type="RefSeq" id="WP_183166653.1">
    <property type="nucleotide sequence ID" value="NZ_JACHXI010000009.1"/>
</dbReference>
<dbReference type="InterPro" id="IPR014729">
    <property type="entry name" value="Rossmann-like_a/b/a_fold"/>
</dbReference>
<dbReference type="SUPFAM" id="SSF52402">
    <property type="entry name" value="Adenine nucleotide alpha hydrolases-like"/>
    <property type="match status" value="1"/>
</dbReference>
<dbReference type="Proteomes" id="UP000549250">
    <property type="component" value="Unassembled WGS sequence"/>
</dbReference>
<organism evidence="1 2">
    <name type="scientific">Azomonas macrocytogenes</name>
    <name type="common">Azotobacter macrocytogenes</name>
    <dbReference type="NCBI Taxonomy" id="69962"/>
    <lineage>
        <taxon>Bacteria</taxon>
        <taxon>Pseudomonadati</taxon>
        <taxon>Pseudomonadota</taxon>
        <taxon>Gammaproteobacteria</taxon>
        <taxon>Pseudomonadales</taxon>
        <taxon>Pseudomonadaceae</taxon>
        <taxon>Azomonas</taxon>
    </lineage>
</organism>